<comment type="cofactor">
    <cofactor evidence="1">
        <name>Zn(2+)</name>
        <dbReference type="ChEBI" id="CHEBI:29105"/>
    </cofactor>
</comment>
<keyword evidence="3" id="KW-0645">Protease</keyword>
<protein>
    <submittedName>
        <fullName evidence="10">M35 family metallo-endopeptidase</fullName>
        <ecNumber evidence="10">3.4.24.-</ecNumber>
    </submittedName>
</protein>
<reference evidence="10 11" key="1">
    <citation type="submission" date="2024-09" db="EMBL/GenBank/DDBJ databases">
        <authorList>
            <person name="Sun Q."/>
            <person name="Mori K."/>
        </authorList>
    </citation>
    <scope>NUCLEOTIDE SEQUENCE [LARGE SCALE GENOMIC DNA]</scope>
    <source>
        <strain evidence="10 11">CCM 7792</strain>
    </source>
</reference>
<accession>A0ABV6FIK9</accession>
<dbReference type="EC" id="3.4.24.-" evidence="10"/>
<keyword evidence="7" id="KW-0482">Metalloprotease</keyword>
<dbReference type="PANTHER" id="PTHR37016:SF3">
    <property type="entry name" value="NEUTRAL PROTEASE 2-RELATED"/>
    <property type="match status" value="1"/>
</dbReference>
<evidence type="ECO:0000256" key="3">
    <source>
        <dbReference type="ARBA" id="ARBA00022670"/>
    </source>
</evidence>
<gene>
    <name evidence="10" type="ORF">ACFFJK_14735</name>
</gene>
<dbReference type="PANTHER" id="PTHR37016">
    <property type="match status" value="1"/>
</dbReference>
<dbReference type="Gene3D" id="2.60.40.2970">
    <property type="match status" value="1"/>
</dbReference>
<evidence type="ECO:0000313" key="11">
    <source>
        <dbReference type="Proteomes" id="UP001589773"/>
    </source>
</evidence>
<evidence type="ECO:0000256" key="1">
    <source>
        <dbReference type="ARBA" id="ARBA00001947"/>
    </source>
</evidence>
<feature type="domain" description="Lysine-specific metallo-endopeptidase" evidence="9">
    <location>
        <begin position="224"/>
        <end position="376"/>
    </location>
</feature>
<evidence type="ECO:0000256" key="5">
    <source>
        <dbReference type="ARBA" id="ARBA00022801"/>
    </source>
</evidence>
<feature type="signal peptide" evidence="8">
    <location>
        <begin position="1"/>
        <end position="36"/>
    </location>
</feature>
<organism evidence="10 11">
    <name type="scientific">Massilia consociata</name>
    <dbReference type="NCBI Taxonomy" id="760117"/>
    <lineage>
        <taxon>Bacteria</taxon>
        <taxon>Pseudomonadati</taxon>
        <taxon>Pseudomonadota</taxon>
        <taxon>Betaproteobacteria</taxon>
        <taxon>Burkholderiales</taxon>
        <taxon>Oxalobacteraceae</taxon>
        <taxon>Telluria group</taxon>
        <taxon>Massilia</taxon>
    </lineage>
</organism>
<comment type="caution">
    <text evidence="10">The sequence shown here is derived from an EMBL/GenBank/DDBJ whole genome shotgun (WGS) entry which is preliminary data.</text>
</comment>
<keyword evidence="5 10" id="KW-0378">Hydrolase</keyword>
<keyword evidence="11" id="KW-1185">Reference proteome</keyword>
<evidence type="ECO:0000256" key="8">
    <source>
        <dbReference type="SAM" id="SignalP"/>
    </source>
</evidence>
<dbReference type="RefSeq" id="WP_379680129.1">
    <property type="nucleotide sequence ID" value="NZ_JBHLWP010000013.1"/>
</dbReference>
<dbReference type="Proteomes" id="UP001589773">
    <property type="component" value="Unassembled WGS sequence"/>
</dbReference>
<proteinExistence type="inferred from homology"/>
<dbReference type="InterPro" id="IPR029463">
    <property type="entry name" value="Lys_MEP"/>
</dbReference>
<feature type="chain" id="PRO_5046358607" evidence="8">
    <location>
        <begin position="37"/>
        <end position="384"/>
    </location>
</feature>
<dbReference type="InterPro" id="IPR050414">
    <property type="entry name" value="Fungal_M35_metalloproteases"/>
</dbReference>
<dbReference type="EMBL" id="JBHLWP010000013">
    <property type="protein sequence ID" value="MFC0253154.1"/>
    <property type="molecule type" value="Genomic_DNA"/>
</dbReference>
<dbReference type="GO" id="GO:0016787">
    <property type="term" value="F:hydrolase activity"/>
    <property type="evidence" value="ECO:0007669"/>
    <property type="project" value="UniProtKB-KW"/>
</dbReference>
<keyword evidence="8" id="KW-0732">Signal</keyword>
<evidence type="ECO:0000313" key="10">
    <source>
        <dbReference type="EMBL" id="MFC0253154.1"/>
    </source>
</evidence>
<evidence type="ECO:0000256" key="2">
    <source>
        <dbReference type="ARBA" id="ARBA00010279"/>
    </source>
</evidence>
<evidence type="ECO:0000259" key="9">
    <source>
        <dbReference type="SMART" id="SM01351"/>
    </source>
</evidence>
<keyword evidence="4" id="KW-0479">Metal-binding</keyword>
<dbReference type="Pfam" id="PF14521">
    <property type="entry name" value="Aspzincin_M35"/>
    <property type="match status" value="1"/>
</dbReference>
<sequence length="384" mass="41250">MPRRLPRSLPRSLPCSLILVPLLAPVLALHAAPALAQDVSVTLEPVRQNFARSDDVQVRVTLANHGSTPQFLLKWHTPVHGVQAPLFEVLRDGQPVRYLGIKAKRPAPGPGDYVRLEPGDAVSSTVELSALYEMNVTGSYQLRYRTAGLGLFGSRALQPTTGQLESSQVSIWIDGRLPRGARPPAKRAAAGSGSLEFSKCSNAQQEQVAAAIDAGRAMTVEGHDYLTGGPKPGAKAGARAGNRPGAAAGISYGARYTTWFGVQDAERSAKATKNFAAIRDAFENKPLKVDCGCNEPYFAYVYPAQPYTVYVCKAFWTAPLTGTDSRGGTMLHELSHFDIVAATDDHVYGQQGAAELARTSPARAVNNADSYEYFGENTPVLQLK</sequence>
<dbReference type="SMART" id="SM01351">
    <property type="entry name" value="Aspzincin_M35"/>
    <property type="match status" value="1"/>
</dbReference>
<name>A0ABV6FIK9_9BURK</name>
<dbReference type="SUPFAM" id="SSF55486">
    <property type="entry name" value="Metalloproteases ('zincins'), catalytic domain"/>
    <property type="match status" value="1"/>
</dbReference>
<comment type="similarity">
    <text evidence="2">Belongs to the peptidase M35 family.</text>
</comment>
<keyword evidence="6" id="KW-0862">Zinc</keyword>
<evidence type="ECO:0000256" key="6">
    <source>
        <dbReference type="ARBA" id="ARBA00022833"/>
    </source>
</evidence>
<evidence type="ECO:0000256" key="4">
    <source>
        <dbReference type="ARBA" id="ARBA00022723"/>
    </source>
</evidence>
<dbReference type="InterPro" id="IPR024079">
    <property type="entry name" value="MetalloPept_cat_dom_sf"/>
</dbReference>
<evidence type="ECO:0000256" key="7">
    <source>
        <dbReference type="ARBA" id="ARBA00023049"/>
    </source>
</evidence>
<dbReference type="Gene3D" id="3.40.390.10">
    <property type="entry name" value="Collagenase (Catalytic Domain)"/>
    <property type="match status" value="1"/>
</dbReference>